<comment type="caution">
    <text evidence="1">The sequence shown here is derived from an EMBL/GenBank/DDBJ whole genome shotgun (WGS) entry which is preliminary data.</text>
</comment>
<sequence>MGNASVSASGAVPTMPITLLEAMAIERAPVSMLTTCDGVMFGEGGAGDNCNRGRGGIPGWGRCHHASAMRSCRPGLRAPGRRRCWLGESRQ</sequence>
<organism evidence="1 2">
    <name type="scientific">Rhizopus oryzae</name>
    <name type="common">Mucormycosis agent</name>
    <name type="synonym">Rhizopus arrhizus var. delemar</name>
    <dbReference type="NCBI Taxonomy" id="64495"/>
    <lineage>
        <taxon>Eukaryota</taxon>
        <taxon>Fungi</taxon>
        <taxon>Fungi incertae sedis</taxon>
        <taxon>Mucoromycota</taxon>
        <taxon>Mucoromycotina</taxon>
        <taxon>Mucoromycetes</taxon>
        <taxon>Mucorales</taxon>
        <taxon>Mucorineae</taxon>
        <taxon>Rhizopodaceae</taxon>
        <taxon>Rhizopus</taxon>
    </lineage>
</organism>
<reference evidence="1" key="1">
    <citation type="journal article" date="2020" name="Microb. Genom.">
        <title>Genetic diversity of clinical and environmental Mucorales isolates obtained from an investigation of mucormycosis cases among solid organ transplant recipients.</title>
        <authorList>
            <person name="Nguyen M.H."/>
            <person name="Kaul D."/>
            <person name="Muto C."/>
            <person name="Cheng S.J."/>
            <person name="Richter R.A."/>
            <person name="Bruno V.M."/>
            <person name="Liu G."/>
            <person name="Beyhan S."/>
            <person name="Sundermann A.J."/>
            <person name="Mounaud S."/>
            <person name="Pasculle A.W."/>
            <person name="Nierman W.C."/>
            <person name="Driscoll E."/>
            <person name="Cumbie R."/>
            <person name="Clancy C.J."/>
            <person name="Dupont C.L."/>
        </authorList>
    </citation>
    <scope>NUCLEOTIDE SEQUENCE</scope>
    <source>
        <strain evidence="1">GL11</strain>
    </source>
</reference>
<protein>
    <submittedName>
        <fullName evidence="1">Uncharacterized protein</fullName>
    </submittedName>
</protein>
<name>A0A9P6WTB6_RHIOR</name>
<proteinExistence type="predicted"/>
<dbReference type="Proteomes" id="UP000716291">
    <property type="component" value="Unassembled WGS sequence"/>
</dbReference>
<gene>
    <name evidence="1" type="ORF">G6F64_014499</name>
</gene>
<dbReference type="AlphaFoldDB" id="A0A9P6WTB6"/>
<dbReference type="EMBL" id="JAANQT010008583">
    <property type="protein sequence ID" value="KAG1280938.1"/>
    <property type="molecule type" value="Genomic_DNA"/>
</dbReference>
<accession>A0A9P6WTB6</accession>
<keyword evidence="2" id="KW-1185">Reference proteome</keyword>
<evidence type="ECO:0000313" key="2">
    <source>
        <dbReference type="Proteomes" id="UP000716291"/>
    </source>
</evidence>
<evidence type="ECO:0000313" key="1">
    <source>
        <dbReference type="EMBL" id="KAG1280938.1"/>
    </source>
</evidence>